<evidence type="ECO:0000313" key="2">
    <source>
        <dbReference type="Proteomes" id="UP000018130"/>
    </source>
</evidence>
<sequence>MDLILEKINFYLGVSYLWNNEEVEMISTRKIVKSLNYPTLKMMSSQWLKEVYSAASSGNRSLLEELIQQIPERHDSIINSMRELVNNFNYRQIREIIEPLID</sequence>
<evidence type="ECO:0000313" key="1">
    <source>
        <dbReference type="EMBL" id="CCQ68805.1"/>
    </source>
</evidence>
<proteinExistence type="predicted"/>
<accession>T2JUD6</accession>
<dbReference type="RefSeq" id="WP_231599397.1">
    <property type="nucleotide sequence ID" value="NZ_CAQN01000846.1"/>
</dbReference>
<organism evidence="1 2">
    <name type="scientific">Crocosphaera watsonii WH 0402</name>
    <dbReference type="NCBI Taxonomy" id="1284629"/>
    <lineage>
        <taxon>Bacteria</taxon>
        <taxon>Bacillati</taxon>
        <taxon>Cyanobacteriota</taxon>
        <taxon>Cyanophyceae</taxon>
        <taxon>Oscillatoriophycideae</taxon>
        <taxon>Chroococcales</taxon>
        <taxon>Aphanothecaceae</taxon>
        <taxon>Crocosphaera</taxon>
    </lineage>
</organism>
<name>T2JUD6_CROWT</name>
<comment type="caution">
    <text evidence="1">The sequence shown here is derived from an EMBL/GenBank/DDBJ whole genome shotgun (WGS) entry which is preliminary data.</text>
</comment>
<reference evidence="1 2" key="2">
    <citation type="submission" date="2013-09" db="EMBL/GenBank/DDBJ databases">
        <title>Whole genome comparison of six Crocosphaera watsonii strains with differing phenotypes.</title>
        <authorList>
            <person name="Bench S.R."/>
            <person name="Heller P."/>
            <person name="Frank I."/>
            <person name="Arciniega M."/>
            <person name="Shilova I.N."/>
            <person name="Zehr J.P."/>
        </authorList>
    </citation>
    <scope>NUCLEOTIDE SEQUENCE [LARGE SCALE GENOMIC DNA]</scope>
    <source>
        <strain evidence="1 2">WH 0402</strain>
    </source>
</reference>
<dbReference type="AlphaFoldDB" id="T2JUD6"/>
<dbReference type="EMBL" id="CAQN01000846">
    <property type="protein sequence ID" value="CCQ68805.1"/>
    <property type="molecule type" value="Genomic_DNA"/>
</dbReference>
<dbReference type="Proteomes" id="UP000018130">
    <property type="component" value="Unassembled WGS sequence"/>
</dbReference>
<protein>
    <submittedName>
        <fullName evidence="1">Two-component hybrid sensor and regulator</fullName>
    </submittedName>
</protein>
<reference evidence="1 2" key="1">
    <citation type="submission" date="2013-01" db="EMBL/GenBank/DDBJ databases">
        <authorList>
            <person name="Bench S."/>
        </authorList>
    </citation>
    <scope>NUCLEOTIDE SEQUENCE [LARGE SCALE GENOMIC DNA]</scope>
    <source>
        <strain evidence="1 2">WH 0402</strain>
    </source>
</reference>
<gene>
    <name evidence="1" type="ORF">CWATWH0402_161</name>
</gene>